<sequence>MSNPLDSTKQFADKPLSPKDSTSPPRDDEKSNKHTAGTQALDPSTICLFRESMEAAKGEQKPNASK</sequence>
<accession>A0AAW0AZF0</accession>
<feature type="region of interest" description="Disordered" evidence="1">
    <location>
        <begin position="1"/>
        <end position="66"/>
    </location>
</feature>
<protein>
    <recommendedName>
        <fullName evidence="4">Prolactin receptor</fullName>
    </recommendedName>
</protein>
<feature type="compositionally biased region" description="Basic and acidic residues" evidence="1">
    <location>
        <begin position="51"/>
        <end position="60"/>
    </location>
</feature>
<feature type="compositionally biased region" description="Polar residues" evidence="1">
    <location>
        <begin position="1"/>
        <end position="10"/>
    </location>
</feature>
<name>A0AAW0AZF0_9AGAR</name>
<keyword evidence="3" id="KW-1185">Reference proteome</keyword>
<evidence type="ECO:0000313" key="2">
    <source>
        <dbReference type="EMBL" id="KAK7018750.1"/>
    </source>
</evidence>
<dbReference type="EMBL" id="JAYKXP010000221">
    <property type="protein sequence ID" value="KAK7018750.1"/>
    <property type="molecule type" value="Genomic_DNA"/>
</dbReference>
<comment type="caution">
    <text evidence="2">The sequence shown here is derived from an EMBL/GenBank/DDBJ whole genome shotgun (WGS) entry which is preliminary data.</text>
</comment>
<organism evidence="2 3">
    <name type="scientific">Paramarasmius palmivorus</name>
    <dbReference type="NCBI Taxonomy" id="297713"/>
    <lineage>
        <taxon>Eukaryota</taxon>
        <taxon>Fungi</taxon>
        <taxon>Dikarya</taxon>
        <taxon>Basidiomycota</taxon>
        <taxon>Agaricomycotina</taxon>
        <taxon>Agaricomycetes</taxon>
        <taxon>Agaricomycetidae</taxon>
        <taxon>Agaricales</taxon>
        <taxon>Marasmiineae</taxon>
        <taxon>Marasmiaceae</taxon>
        <taxon>Paramarasmius</taxon>
    </lineage>
</organism>
<evidence type="ECO:0008006" key="4">
    <source>
        <dbReference type="Google" id="ProtNLM"/>
    </source>
</evidence>
<dbReference type="AlphaFoldDB" id="A0AAW0AZF0"/>
<evidence type="ECO:0000256" key="1">
    <source>
        <dbReference type="SAM" id="MobiDB-lite"/>
    </source>
</evidence>
<dbReference type="Proteomes" id="UP001383192">
    <property type="component" value="Unassembled WGS sequence"/>
</dbReference>
<gene>
    <name evidence="2" type="ORF">VNI00_018275</name>
</gene>
<evidence type="ECO:0000313" key="3">
    <source>
        <dbReference type="Proteomes" id="UP001383192"/>
    </source>
</evidence>
<reference evidence="2 3" key="1">
    <citation type="submission" date="2024-01" db="EMBL/GenBank/DDBJ databases">
        <title>A draft genome for a cacao thread blight-causing isolate of Paramarasmius palmivorus.</title>
        <authorList>
            <person name="Baruah I.K."/>
            <person name="Bukari Y."/>
            <person name="Amoako-Attah I."/>
            <person name="Meinhardt L.W."/>
            <person name="Bailey B.A."/>
            <person name="Cohen S.P."/>
        </authorList>
    </citation>
    <scope>NUCLEOTIDE SEQUENCE [LARGE SCALE GENOMIC DNA]</scope>
    <source>
        <strain evidence="2 3">GH-12</strain>
    </source>
</reference>
<proteinExistence type="predicted"/>